<keyword evidence="4 6" id="KW-0862">Zinc</keyword>
<evidence type="ECO:0000256" key="3">
    <source>
        <dbReference type="ARBA" id="ARBA00022801"/>
    </source>
</evidence>
<dbReference type="CDD" id="cd07331">
    <property type="entry name" value="M48C_Oma1_like"/>
    <property type="match status" value="1"/>
</dbReference>
<evidence type="ECO:0000256" key="5">
    <source>
        <dbReference type="ARBA" id="ARBA00023049"/>
    </source>
</evidence>
<evidence type="ECO:0000313" key="8">
    <source>
        <dbReference type="EMBL" id="KAK9914137.1"/>
    </source>
</evidence>
<evidence type="ECO:0000259" key="7">
    <source>
        <dbReference type="Pfam" id="PF01435"/>
    </source>
</evidence>
<gene>
    <name evidence="8" type="ORF">M0R45_037931</name>
</gene>
<feature type="domain" description="Peptidase M48" evidence="7">
    <location>
        <begin position="192"/>
        <end position="263"/>
    </location>
</feature>
<keyword evidence="3 6" id="KW-0378">Hydrolase</keyword>
<dbReference type="InterPro" id="IPR051156">
    <property type="entry name" value="Mito/Outer_Membr_Metalloprot"/>
</dbReference>
<dbReference type="GO" id="GO:0016020">
    <property type="term" value="C:membrane"/>
    <property type="evidence" value="ECO:0007669"/>
    <property type="project" value="TreeGrafter"/>
</dbReference>
<keyword evidence="9" id="KW-1185">Reference proteome</keyword>
<dbReference type="PANTHER" id="PTHR22726:SF1">
    <property type="entry name" value="METALLOENDOPEPTIDASE OMA1, MITOCHONDRIAL"/>
    <property type="match status" value="1"/>
</dbReference>
<evidence type="ECO:0000256" key="2">
    <source>
        <dbReference type="ARBA" id="ARBA00022723"/>
    </source>
</evidence>
<dbReference type="EMBL" id="JBEDUW010000007">
    <property type="protein sequence ID" value="KAK9914137.1"/>
    <property type="molecule type" value="Genomic_DNA"/>
</dbReference>
<reference evidence="8 9" key="1">
    <citation type="journal article" date="2023" name="G3 (Bethesda)">
        <title>A chromosome-length genome assembly and annotation of blackberry (Rubus argutus, cv. 'Hillquist').</title>
        <authorList>
            <person name="Bruna T."/>
            <person name="Aryal R."/>
            <person name="Dudchenko O."/>
            <person name="Sargent D.J."/>
            <person name="Mead D."/>
            <person name="Buti M."/>
            <person name="Cavallini A."/>
            <person name="Hytonen T."/>
            <person name="Andres J."/>
            <person name="Pham M."/>
            <person name="Weisz D."/>
            <person name="Mascagni F."/>
            <person name="Usai G."/>
            <person name="Natali L."/>
            <person name="Bassil N."/>
            <person name="Fernandez G.E."/>
            <person name="Lomsadze A."/>
            <person name="Armour M."/>
            <person name="Olukolu B."/>
            <person name="Poorten T."/>
            <person name="Britton C."/>
            <person name="Davik J."/>
            <person name="Ashrafi H."/>
            <person name="Aiden E.L."/>
            <person name="Borodovsky M."/>
            <person name="Worthington M."/>
        </authorList>
    </citation>
    <scope>NUCLEOTIDE SEQUENCE [LARGE SCALE GENOMIC DNA]</scope>
    <source>
        <strain evidence="8">PI 553951</strain>
    </source>
</reference>
<dbReference type="Gene3D" id="3.30.2010.10">
    <property type="entry name" value="Metalloproteases ('zincins'), catalytic domain"/>
    <property type="match status" value="1"/>
</dbReference>
<comment type="cofactor">
    <cofactor evidence="6">
        <name>Zn(2+)</name>
        <dbReference type="ChEBI" id="CHEBI:29105"/>
    </cofactor>
    <text evidence="6">Binds 1 zinc ion per subunit.</text>
</comment>
<keyword evidence="2" id="KW-0479">Metal-binding</keyword>
<evidence type="ECO:0000313" key="9">
    <source>
        <dbReference type="Proteomes" id="UP001457282"/>
    </source>
</evidence>
<dbReference type="InterPro" id="IPR001915">
    <property type="entry name" value="Peptidase_M48"/>
</dbReference>
<comment type="caution">
    <text evidence="8">The sequence shown here is derived from an EMBL/GenBank/DDBJ whole genome shotgun (WGS) entry which is preliminary data.</text>
</comment>
<evidence type="ECO:0000256" key="4">
    <source>
        <dbReference type="ARBA" id="ARBA00022833"/>
    </source>
</evidence>
<dbReference type="AlphaFoldDB" id="A0AAW1W4Z8"/>
<name>A0AAW1W4Z8_RUBAR</name>
<evidence type="ECO:0000256" key="6">
    <source>
        <dbReference type="RuleBase" id="RU003983"/>
    </source>
</evidence>
<keyword evidence="5 6" id="KW-0482">Metalloprotease</keyword>
<dbReference type="Pfam" id="PF01435">
    <property type="entry name" value="Peptidase_M48"/>
    <property type="match status" value="1"/>
</dbReference>
<comment type="similarity">
    <text evidence="6">Belongs to the peptidase M48 family.</text>
</comment>
<accession>A0AAW1W4Z8</accession>
<organism evidence="8 9">
    <name type="scientific">Rubus argutus</name>
    <name type="common">Southern blackberry</name>
    <dbReference type="NCBI Taxonomy" id="59490"/>
    <lineage>
        <taxon>Eukaryota</taxon>
        <taxon>Viridiplantae</taxon>
        <taxon>Streptophyta</taxon>
        <taxon>Embryophyta</taxon>
        <taxon>Tracheophyta</taxon>
        <taxon>Spermatophyta</taxon>
        <taxon>Magnoliopsida</taxon>
        <taxon>eudicotyledons</taxon>
        <taxon>Gunneridae</taxon>
        <taxon>Pentapetalae</taxon>
        <taxon>rosids</taxon>
        <taxon>fabids</taxon>
        <taxon>Rosales</taxon>
        <taxon>Rosaceae</taxon>
        <taxon>Rosoideae</taxon>
        <taxon>Rosoideae incertae sedis</taxon>
        <taxon>Rubus</taxon>
    </lineage>
</organism>
<dbReference type="GO" id="GO:0004222">
    <property type="term" value="F:metalloendopeptidase activity"/>
    <property type="evidence" value="ECO:0007669"/>
    <property type="project" value="InterPro"/>
</dbReference>
<dbReference type="Proteomes" id="UP001457282">
    <property type="component" value="Unassembled WGS sequence"/>
</dbReference>
<evidence type="ECO:0000256" key="1">
    <source>
        <dbReference type="ARBA" id="ARBA00022670"/>
    </source>
</evidence>
<keyword evidence="1 6" id="KW-0645">Protease</keyword>
<protein>
    <recommendedName>
        <fullName evidence="7">Peptidase M48 domain-containing protein</fullName>
    </recommendedName>
</protein>
<dbReference type="PANTHER" id="PTHR22726">
    <property type="entry name" value="METALLOENDOPEPTIDASE OMA1"/>
    <property type="match status" value="1"/>
</dbReference>
<dbReference type="GO" id="GO:0051603">
    <property type="term" value="P:proteolysis involved in protein catabolic process"/>
    <property type="evidence" value="ECO:0007669"/>
    <property type="project" value="TreeGrafter"/>
</dbReference>
<proteinExistence type="inferred from homology"/>
<dbReference type="GO" id="GO:0046872">
    <property type="term" value="F:metal ion binding"/>
    <property type="evidence" value="ECO:0007669"/>
    <property type="project" value="UniProtKB-KW"/>
</dbReference>
<sequence length="363" mass="41356">MANYRRAKLAADAFRSFTSRIVTRAEPVSRVYSTKFSTLASNAAKLSSSYSILHRSTPHRHLNPFLGFSERYYCVDRRQVQHFRQRGPRRLVDWFKSKCRVFVFTVNYSLETVPYTKRRHFVRLSPSREKKLGEARLEELKAGFKGKFLPATHPKSLRVRLVANNIIGALQTRLRHDEGQDGGVKEATSHLVDLNWEVLVVDEPIGDAVCLPGGKIVFFTGLLKDFGSDAEIATIIGHEVGHAVARHHAEGVLWIEILRVLLFPFSPPEIFHSLSLYFLRQRIELEADHIELLLMASAGYDPRVVPTVYEKMGKIADGDSVVRDPNYPSGKKRAEMLARANVMEEALTLYRNARVGTNYRNRH</sequence>